<keyword evidence="2" id="KW-0812">Transmembrane</keyword>
<reference evidence="3" key="2">
    <citation type="submission" date="2007-04" db="EMBL/GenBank/DDBJ databases">
        <title>The genome of the human body louse.</title>
        <authorList>
            <consortium name="The Human Body Louse Genome Consortium"/>
            <person name="Kirkness E."/>
            <person name="Walenz B."/>
            <person name="Hass B."/>
            <person name="Bruggner R."/>
            <person name="Strausberg R."/>
        </authorList>
    </citation>
    <scope>NUCLEOTIDE SEQUENCE</scope>
    <source>
        <strain evidence="3">USDA</strain>
    </source>
</reference>
<dbReference type="KEGG" id="phu:Phum_PHUM139070"/>
<dbReference type="AlphaFoldDB" id="E0VET3"/>
<feature type="compositionally biased region" description="Gly residues" evidence="1">
    <location>
        <begin position="351"/>
        <end position="366"/>
    </location>
</feature>
<dbReference type="Gene3D" id="2.130.10.10">
    <property type="entry name" value="YVTN repeat-like/Quinoprotein amine dehydrogenase"/>
    <property type="match status" value="1"/>
</dbReference>
<dbReference type="RefSeq" id="XP_002424627.1">
    <property type="nucleotide sequence ID" value="XM_002424582.1"/>
</dbReference>
<dbReference type="eggNOG" id="ENOG502SGEU">
    <property type="taxonomic scope" value="Eukaryota"/>
</dbReference>
<dbReference type="GeneID" id="8234382"/>
<dbReference type="HOGENOM" id="CLU_405618_0_0_1"/>
<evidence type="ECO:0000313" key="4">
    <source>
        <dbReference type="EnsemblMetazoa" id="PHUM139070-PA"/>
    </source>
</evidence>
<feature type="region of interest" description="Disordered" evidence="1">
    <location>
        <begin position="346"/>
        <end position="372"/>
    </location>
</feature>
<evidence type="ECO:0000256" key="1">
    <source>
        <dbReference type="SAM" id="MobiDB-lite"/>
    </source>
</evidence>
<gene>
    <name evidence="4" type="primary">8234382</name>
    <name evidence="3" type="ORF">Phum_PHUM139070</name>
</gene>
<dbReference type="EnsemblMetazoa" id="PHUM139070-RA">
    <property type="protein sequence ID" value="PHUM139070-PA"/>
    <property type="gene ID" value="PHUM139070"/>
</dbReference>
<dbReference type="OrthoDB" id="6751058at2759"/>
<dbReference type="PANTHER" id="PTHR19872:SF9">
    <property type="entry name" value="UBIQUITIN-BINDING SDF UBIQUITIN LIGASE COMPLEX SUBUNIT"/>
    <property type="match status" value="1"/>
</dbReference>
<dbReference type="STRING" id="121224.E0VET3"/>
<dbReference type="Proteomes" id="UP000009046">
    <property type="component" value="Unassembled WGS sequence"/>
</dbReference>
<reference evidence="3" key="1">
    <citation type="submission" date="2007-04" db="EMBL/GenBank/DDBJ databases">
        <title>Annotation of Pediculus humanus corporis strain USDA.</title>
        <authorList>
            <person name="Kirkness E."/>
            <person name="Hannick L."/>
            <person name="Hass B."/>
            <person name="Bruggner R."/>
            <person name="Lawson D."/>
            <person name="Bidwell S."/>
            <person name="Joardar V."/>
            <person name="Caler E."/>
            <person name="Walenz B."/>
            <person name="Inman J."/>
            <person name="Schobel S."/>
            <person name="Galinsky K."/>
            <person name="Amedeo P."/>
            <person name="Strausberg R."/>
        </authorList>
    </citation>
    <scope>NUCLEOTIDE SEQUENCE</scope>
    <source>
        <strain evidence="3">USDA</strain>
    </source>
</reference>
<organism>
    <name type="scientific">Pediculus humanus subsp. corporis</name>
    <name type="common">Body louse</name>
    <dbReference type="NCBI Taxonomy" id="121224"/>
    <lineage>
        <taxon>Eukaryota</taxon>
        <taxon>Metazoa</taxon>
        <taxon>Ecdysozoa</taxon>
        <taxon>Arthropoda</taxon>
        <taxon>Hexapoda</taxon>
        <taxon>Insecta</taxon>
        <taxon>Pterygota</taxon>
        <taxon>Neoptera</taxon>
        <taxon>Paraneoptera</taxon>
        <taxon>Psocodea</taxon>
        <taxon>Troctomorpha</taxon>
        <taxon>Phthiraptera</taxon>
        <taxon>Anoplura</taxon>
        <taxon>Pediculidae</taxon>
        <taxon>Pediculus</taxon>
    </lineage>
</organism>
<evidence type="ECO:0000313" key="5">
    <source>
        <dbReference type="Proteomes" id="UP000009046"/>
    </source>
</evidence>
<feature type="compositionally biased region" description="Acidic residues" evidence="1">
    <location>
        <begin position="213"/>
        <end position="227"/>
    </location>
</feature>
<feature type="transmembrane region" description="Helical" evidence="2">
    <location>
        <begin position="655"/>
        <end position="676"/>
    </location>
</feature>
<dbReference type="InterPro" id="IPR051075">
    <property type="entry name" value="SCF_subunit_WD-repeat"/>
</dbReference>
<dbReference type="InParanoid" id="E0VET3"/>
<dbReference type="VEuPathDB" id="VectorBase:PHUM139070"/>
<keyword evidence="2" id="KW-1133">Transmembrane helix</keyword>
<evidence type="ECO:0000256" key="2">
    <source>
        <dbReference type="SAM" id="Phobius"/>
    </source>
</evidence>
<keyword evidence="5" id="KW-1185">Reference proteome</keyword>
<dbReference type="CTD" id="8234382"/>
<dbReference type="EMBL" id="DS235097">
    <property type="protein sequence ID" value="EEB11889.1"/>
    <property type="molecule type" value="Genomic_DNA"/>
</dbReference>
<keyword evidence="2" id="KW-0472">Membrane</keyword>
<evidence type="ECO:0000313" key="3">
    <source>
        <dbReference type="EMBL" id="EEB11889.1"/>
    </source>
</evidence>
<accession>E0VET3</accession>
<protein>
    <submittedName>
        <fullName evidence="3 4">Uncharacterized protein</fullName>
    </submittedName>
</protein>
<feature type="region of interest" description="Disordered" evidence="1">
    <location>
        <begin position="192"/>
        <end position="228"/>
    </location>
</feature>
<dbReference type="PANTHER" id="PTHR19872">
    <property type="entry name" value="UBIQUITIN LIGASE SPECIFICITY FACTOR/HREP PROTEIN"/>
    <property type="match status" value="1"/>
</dbReference>
<dbReference type="InterPro" id="IPR015943">
    <property type="entry name" value="WD40/YVTN_repeat-like_dom_sf"/>
</dbReference>
<dbReference type="SUPFAM" id="SSF50978">
    <property type="entry name" value="WD40 repeat-like"/>
    <property type="match status" value="1"/>
</dbReference>
<dbReference type="OMA" id="YEDRENA"/>
<sequence length="678" mass="77893">MSKNKKKKILENDLESSEDLLSKQNKIINFDAVRKSIYEGVPGQKKKISEHDREWNLKMNETQEWFMRCSWINKYLFLESLCTSTTGCYVLENVLKSIESIISKDVEESLTTDYTEFSYDRIPKDDNRCFSCDVLNALVREDFIWFSKLTPDRQVSAILKLLKISGGGLLYMLCKSLLSVYNKRKRENRVVLSEYEDRENASSNRKSSKNENNTEEETGTIENDGESDGVINEYTKKKLMQLSKRENNLKKYKKSKGIISSSEGKIKKNDGVSEVVDYLQIMPIYLNRRIMCHVVDEKLLTNLKKVGKYWVKMIDDSINEKSGRRAINAKINKIIATNQEYLIGKGDKGNDGGSGDGGNNGGGDDGGTTQDDDNEEFLKSFKELGIKGFLRINNLSEFVLKDSMKTLENILTKNCQTVKVDSSIFKDCVCCWDKKMEVMACSTESNVVVFYSMRTGARLNFTVFGFDSMITCLSLHEDRIHIVVGCKNGSITCKIMRTNKKFTNFTGHVQSIKYLITTSSNLLSMSIDNVIRYYSIWSGVSLYCFDLKQSFLQISSIYLLNEPKIYCIGGTRNGRLIFINFEKKLFEKNYKIYGENEEVTHLASDKNYLITASIFGLIRIWDLVQLGCDSFDINLFYTIRVGEPITSLFLYQNQVLPLLLPLLLTINFYIYIYIYFIR</sequence>
<dbReference type="InterPro" id="IPR036322">
    <property type="entry name" value="WD40_repeat_dom_sf"/>
</dbReference>
<dbReference type="EMBL" id="AAZO01001604">
    <property type="status" value="NOT_ANNOTATED_CDS"/>
    <property type="molecule type" value="Genomic_DNA"/>
</dbReference>
<name>E0VET3_PEDHC</name>
<reference evidence="4" key="3">
    <citation type="submission" date="2021-02" db="UniProtKB">
        <authorList>
            <consortium name="EnsemblMetazoa"/>
        </authorList>
    </citation>
    <scope>IDENTIFICATION</scope>
    <source>
        <strain evidence="4">USDA</strain>
    </source>
</reference>
<proteinExistence type="predicted"/>